<dbReference type="Proteomes" id="UP000076871">
    <property type="component" value="Unassembled WGS sequence"/>
</dbReference>
<feature type="region of interest" description="Disordered" evidence="3">
    <location>
        <begin position="604"/>
        <end position="627"/>
    </location>
</feature>
<dbReference type="PANTHER" id="PTHR45617">
    <property type="entry name" value="LEUCINE RICH REPEAT FAMILY PROTEIN"/>
    <property type="match status" value="1"/>
</dbReference>
<evidence type="ECO:0000313" key="5">
    <source>
        <dbReference type="Proteomes" id="UP000076871"/>
    </source>
</evidence>
<dbReference type="SMART" id="SM00369">
    <property type="entry name" value="LRR_TYP"/>
    <property type="match status" value="6"/>
</dbReference>
<dbReference type="InParanoid" id="A0A165BFM9"/>
<evidence type="ECO:0000313" key="4">
    <source>
        <dbReference type="EMBL" id="KZT00955.1"/>
    </source>
</evidence>
<gene>
    <name evidence="4" type="ORF">LAESUDRAFT_816217</name>
</gene>
<evidence type="ECO:0000256" key="3">
    <source>
        <dbReference type="SAM" id="MobiDB-lite"/>
    </source>
</evidence>
<accession>A0A165BFM9</accession>
<keyword evidence="1" id="KW-0433">Leucine-rich repeat</keyword>
<dbReference type="AlphaFoldDB" id="A0A165BFM9"/>
<dbReference type="PRINTS" id="PR00019">
    <property type="entry name" value="LEURICHRPT"/>
</dbReference>
<dbReference type="Gene3D" id="3.80.10.10">
    <property type="entry name" value="Ribonuclease Inhibitor"/>
    <property type="match status" value="3"/>
</dbReference>
<dbReference type="PROSITE" id="PS51450">
    <property type="entry name" value="LRR"/>
    <property type="match status" value="2"/>
</dbReference>
<dbReference type="InterPro" id="IPR003591">
    <property type="entry name" value="Leu-rich_rpt_typical-subtyp"/>
</dbReference>
<dbReference type="RefSeq" id="XP_040758695.1">
    <property type="nucleotide sequence ID" value="XM_040914759.1"/>
</dbReference>
<evidence type="ECO:0008006" key="6">
    <source>
        <dbReference type="Google" id="ProtNLM"/>
    </source>
</evidence>
<proteinExistence type="predicted"/>
<dbReference type="STRING" id="1314785.A0A165BFM9"/>
<feature type="compositionally biased region" description="Low complexity" evidence="3">
    <location>
        <begin position="44"/>
        <end position="62"/>
    </location>
</feature>
<feature type="compositionally biased region" description="Pro residues" evidence="3">
    <location>
        <begin position="1"/>
        <end position="10"/>
    </location>
</feature>
<dbReference type="OrthoDB" id="1517790at2759"/>
<dbReference type="SMART" id="SM00364">
    <property type="entry name" value="LRR_BAC"/>
    <property type="match status" value="4"/>
</dbReference>
<feature type="region of interest" description="Disordered" evidence="3">
    <location>
        <begin position="538"/>
        <end position="568"/>
    </location>
</feature>
<organism evidence="4 5">
    <name type="scientific">Laetiporus sulphureus 93-53</name>
    <dbReference type="NCBI Taxonomy" id="1314785"/>
    <lineage>
        <taxon>Eukaryota</taxon>
        <taxon>Fungi</taxon>
        <taxon>Dikarya</taxon>
        <taxon>Basidiomycota</taxon>
        <taxon>Agaricomycotina</taxon>
        <taxon>Agaricomycetes</taxon>
        <taxon>Polyporales</taxon>
        <taxon>Laetiporus</taxon>
    </lineage>
</organism>
<dbReference type="InterPro" id="IPR032675">
    <property type="entry name" value="LRR_dom_sf"/>
</dbReference>
<protein>
    <recommendedName>
        <fullName evidence="6">L domain-like protein</fullName>
    </recommendedName>
</protein>
<feature type="region of interest" description="Disordered" evidence="3">
    <location>
        <begin position="1"/>
        <end position="85"/>
    </location>
</feature>
<dbReference type="Pfam" id="PF13855">
    <property type="entry name" value="LRR_8"/>
    <property type="match status" value="1"/>
</dbReference>
<dbReference type="PANTHER" id="PTHR45617:SF165">
    <property type="entry name" value="COMMON DPR-INTERACTING PROTEIN-RELATED"/>
    <property type="match status" value="1"/>
</dbReference>
<sequence length="901" mass="97395">MSRIPQPPSNRAPSTPAVTSSPQTSRFTARKSPGSTPSRPLRAQQSLQSLKPPKSPLLAKSPSRPPARLKSPNPDENPTPQPKLSIKEQIALKRAQAKKALQAEQSVGSHLDFGGLEDALPDALKKNQSDDELDLGRWSVKEAIERARSSGALNLASRALLCLPSALFEIHLGVKPERLKSVPEEPSISTNDDTPSHRRAANSSAPSWYEAQDLEILKAWSNEIVEIQPEISMFGSLKTVDLHNNRLTMLPASFADLTALTALDLSHNSLTSLPVNLWALPNLSSLNISYNALTSLPFRAPFDVAGANPLARTRDPRGAWFCQSITRASAPLPRLTVLDASHNQLRASSIDYLPAASSLPSQLSKVDLSANPLGECTSLIQALAGLDRLHELHFEHAEIGNDSFPVDIFSSLDFIPFTVLRILDLGETHVTAPVIEAAFRQPTIKQELDFEVTNEEPHEGILRVVTGKKVIKEAWEVEAERRAKLRRHGAATTEGLNIGSTSASSGIGAKSTGVKEAWEIEAEQGLLTEGAKRRARARAAAAAAQASSQSTPAHGGPGSLKKSAVAEKEPWEIEAEQGLLTEGAKRRARAMAAAASANVKEEIKEPAPLSTPHDEVAPLPSPTRASVMSNPQFYDASSRTLTLPPSAPPPKSPHLRSFSHAPSSGLSLGLKVKTSGVSELALALPMPTVPLAAIAAQPLAQTLKVLILTGRKQDVVFSLLEVDGLSLPILEELRLEGCNLPDSVAVARVDSTARTSEPLLPLLSRLFPSLRTLDFSYNLLTSTCLTKDALSSLILASADSDSDASARKGLRHLRLRGNRINELDGFIGIAELFKGNRDCPTWKMEELDLRDNEISKLPPELGLLPLDVLLVDGNLFRVPQRRIWEREGTKGLLSWLRGRIE</sequence>
<feature type="region of interest" description="Disordered" evidence="3">
    <location>
        <begin position="181"/>
        <end position="205"/>
    </location>
</feature>
<name>A0A165BFM9_9APHY</name>
<keyword evidence="5" id="KW-1185">Reference proteome</keyword>
<keyword evidence="2" id="KW-0677">Repeat</keyword>
<evidence type="ECO:0000256" key="1">
    <source>
        <dbReference type="ARBA" id="ARBA00022614"/>
    </source>
</evidence>
<evidence type="ECO:0000256" key="2">
    <source>
        <dbReference type="ARBA" id="ARBA00022737"/>
    </source>
</evidence>
<dbReference type="SUPFAM" id="SSF52058">
    <property type="entry name" value="L domain-like"/>
    <property type="match status" value="1"/>
</dbReference>
<reference evidence="4 5" key="1">
    <citation type="journal article" date="2016" name="Mol. Biol. Evol.">
        <title>Comparative Genomics of Early-Diverging Mushroom-Forming Fungi Provides Insights into the Origins of Lignocellulose Decay Capabilities.</title>
        <authorList>
            <person name="Nagy L.G."/>
            <person name="Riley R."/>
            <person name="Tritt A."/>
            <person name="Adam C."/>
            <person name="Daum C."/>
            <person name="Floudas D."/>
            <person name="Sun H."/>
            <person name="Yadav J.S."/>
            <person name="Pangilinan J."/>
            <person name="Larsson K.H."/>
            <person name="Matsuura K."/>
            <person name="Barry K."/>
            <person name="Labutti K."/>
            <person name="Kuo R."/>
            <person name="Ohm R.A."/>
            <person name="Bhattacharya S.S."/>
            <person name="Shirouzu T."/>
            <person name="Yoshinaga Y."/>
            <person name="Martin F.M."/>
            <person name="Grigoriev I.V."/>
            <person name="Hibbett D.S."/>
        </authorList>
    </citation>
    <scope>NUCLEOTIDE SEQUENCE [LARGE SCALE GENOMIC DNA]</scope>
    <source>
        <strain evidence="4 5">93-53</strain>
    </source>
</reference>
<dbReference type="GeneID" id="63831786"/>
<feature type="compositionally biased region" description="Polar residues" evidence="3">
    <location>
        <begin position="11"/>
        <end position="38"/>
    </location>
</feature>
<dbReference type="EMBL" id="KV427673">
    <property type="protein sequence ID" value="KZT00955.1"/>
    <property type="molecule type" value="Genomic_DNA"/>
</dbReference>
<dbReference type="InterPro" id="IPR001611">
    <property type="entry name" value="Leu-rich_rpt"/>
</dbReference>